<comment type="pathway">
    <text evidence="2 11">Pyrimidine metabolism; CTP biosynthesis via de novo pathway; UDP from UMP (UMPK route): step 1/1.</text>
</comment>
<evidence type="ECO:0000256" key="7">
    <source>
        <dbReference type="ARBA" id="ARBA00022777"/>
    </source>
</evidence>
<feature type="binding site" evidence="11">
    <location>
        <position position="59"/>
    </location>
    <ligand>
        <name>UMP</name>
        <dbReference type="ChEBI" id="CHEBI:57865"/>
    </ligand>
</feature>
<feature type="binding site" evidence="11">
    <location>
        <position position="173"/>
    </location>
    <ligand>
        <name>ATP</name>
        <dbReference type="ChEBI" id="CHEBI:30616"/>
    </ligand>
</feature>
<protein>
    <recommendedName>
        <fullName evidence="11">Uridylate kinase</fullName>
        <shortName evidence="11">UK</shortName>
        <ecNumber evidence="11">2.7.4.22</ecNumber>
    </recommendedName>
    <alternativeName>
        <fullName evidence="11">Uridine monophosphate kinase</fullName>
        <shortName evidence="11">UMP kinase</shortName>
        <shortName evidence="11">UMPK</shortName>
    </alternativeName>
</protein>
<evidence type="ECO:0000313" key="14">
    <source>
        <dbReference type="Proteomes" id="UP000194931"/>
    </source>
</evidence>
<feature type="binding site" evidence="11">
    <location>
        <position position="60"/>
    </location>
    <ligand>
        <name>ATP</name>
        <dbReference type="ChEBI" id="CHEBI:30616"/>
    </ligand>
</feature>
<keyword evidence="9 11" id="KW-0665">Pyrimidine biosynthesis</keyword>
<dbReference type="InterPro" id="IPR036393">
    <property type="entry name" value="AceGlu_kinase-like_sf"/>
</dbReference>
<comment type="function">
    <text evidence="11">Catalyzes the reversible phosphorylation of UMP to UDP.</text>
</comment>
<dbReference type="AlphaFoldDB" id="A0A252BXF5"/>
<evidence type="ECO:0000256" key="8">
    <source>
        <dbReference type="ARBA" id="ARBA00022840"/>
    </source>
</evidence>
<proteinExistence type="inferred from homology"/>
<dbReference type="FunFam" id="3.40.1160.10:FF:000001">
    <property type="entry name" value="Uridylate kinase"/>
    <property type="match status" value="1"/>
</dbReference>
<dbReference type="SUPFAM" id="SSF53633">
    <property type="entry name" value="Carbamate kinase-like"/>
    <property type="match status" value="1"/>
</dbReference>
<dbReference type="Gene3D" id="3.40.1160.10">
    <property type="entry name" value="Acetylglutamate kinase-like"/>
    <property type="match status" value="1"/>
</dbReference>
<comment type="activity regulation">
    <text evidence="11">Inhibited by UTP.</text>
</comment>
<dbReference type="InterPro" id="IPR011817">
    <property type="entry name" value="Uridylate_kinase"/>
</dbReference>
<dbReference type="GO" id="GO:0006225">
    <property type="term" value="P:UDP biosynthetic process"/>
    <property type="evidence" value="ECO:0007669"/>
    <property type="project" value="TreeGrafter"/>
</dbReference>
<feature type="binding site" evidence="11">
    <location>
        <position position="168"/>
    </location>
    <ligand>
        <name>ATP</name>
        <dbReference type="ChEBI" id="CHEBI:30616"/>
    </ligand>
</feature>
<gene>
    <name evidence="11 13" type="primary">pyrH</name>
    <name evidence="13" type="ORF">HK26_07655</name>
</gene>
<dbReference type="RefSeq" id="WP_025826290.1">
    <property type="nucleotide sequence ID" value="NZ_JAERKS010000015.1"/>
</dbReference>
<dbReference type="NCBIfam" id="TIGR02075">
    <property type="entry name" value="pyrH_bact"/>
    <property type="match status" value="1"/>
</dbReference>
<dbReference type="CDD" id="cd04254">
    <property type="entry name" value="AAK_UMPK-PyrH-Ec"/>
    <property type="match status" value="1"/>
</dbReference>
<dbReference type="OrthoDB" id="9807458at2"/>
<keyword evidence="6 11" id="KW-0547">Nucleotide-binding</keyword>
<keyword evidence="4 11" id="KW-0963">Cytoplasm</keyword>
<comment type="subunit">
    <text evidence="11">Homohexamer.</text>
</comment>
<evidence type="ECO:0000313" key="13">
    <source>
        <dbReference type="EMBL" id="OUJ13619.1"/>
    </source>
</evidence>
<feature type="domain" description="Aspartate/glutamate/uridylate kinase" evidence="12">
    <location>
        <begin position="12"/>
        <end position="221"/>
    </location>
</feature>
<sequence>MTASVAETPNRKRVLLKVSGEALMGDGAFGVEQKTVERIAKDVAEVVRSGTEVCLVVGGGNIFRGVAAAAKGMDRAQGDYAGMLATVINALLLQNALERELITTRVMSAIHMSSVAEPYIRRRAVRHMEKGRVVIFAAGTGNPFFTTDTAAALRAAEMECDILLKGTQVDGVYSADPKQDPSATRYDELTYMTVLSNQLSVMDAAAISLARENRLPIIVFNIGEEGSFGRVMRGEGAFTRIIEAT</sequence>
<dbReference type="EMBL" id="JOPJ01000004">
    <property type="protein sequence ID" value="OUJ13619.1"/>
    <property type="molecule type" value="Genomic_DNA"/>
</dbReference>
<dbReference type="eggNOG" id="COG0528">
    <property type="taxonomic scope" value="Bacteria"/>
</dbReference>
<dbReference type="PANTHER" id="PTHR42833:SF4">
    <property type="entry name" value="URIDYLATE KINASE PUMPKIN, CHLOROPLASTIC"/>
    <property type="match status" value="1"/>
</dbReference>
<dbReference type="InterPro" id="IPR001048">
    <property type="entry name" value="Asp/Glu/Uridylate_kinase"/>
</dbReference>
<evidence type="ECO:0000256" key="2">
    <source>
        <dbReference type="ARBA" id="ARBA00004791"/>
    </source>
</evidence>
<dbReference type="UniPathway" id="UPA00159">
    <property type="reaction ID" value="UER00275"/>
</dbReference>
<comment type="similarity">
    <text evidence="3 11">Belongs to the UMP kinase family.</text>
</comment>
<dbReference type="Pfam" id="PF00696">
    <property type="entry name" value="AA_kinase"/>
    <property type="match status" value="1"/>
</dbReference>
<comment type="subcellular location">
    <subcellularLocation>
        <location evidence="1 11">Cytoplasm</location>
    </subcellularLocation>
</comment>
<evidence type="ECO:0000256" key="6">
    <source>
        <dbReference type="ARBA" id="ARBA00022741"/>
    </source>
</evidence>
<evidence type="ECO:0000256" key="4">
    <source>
        <dbReference type="ARBA" id="ARBA00022490"/>
    </source>
</evidence>
<dbReference type="GO" id="GO:0044210">
    <property type="term" value="P:'de novo' CTP biosynthetic process"/>
    <property type="evidence" value="ECO:0007669"/>
    <property type="project" value="UniProtKB-UniRule"/>
</dbReference>
<feature type="binding site" evidence="11">
    <location>
        <position position="176"/>
    </location>
    <ligand>
        <name>ATP</name>
        <dbReference type="ChEBI" id="CHEBI:30616"/>
    </ligand>
</feature>
<evidence type="ECO:0000259" key="12">
    <source>
        <dbReference type="Pfam" id="PF00696"/>
    </source>
</evidence>
<comment type="catalytic activity">
    <reaction evidence="10 11">
        <text>UMP + ATP = UDP + ADP</text>
        <dbReference type="Rhea" id="RHEA:24400"/>
        <dbReference type="ChEBI" id="CHEBI:30616"/>
        <dbReference type="ChEBI" id="CHEBI:57865"/>
        <dbReference type="ChEBI" id="CHEBI:58223"/>
        <dbReference type="ChEBI" id="CHEBI:456216"/>
        <dbReference type="EC" id="2.7.4.22"/>
    </reaction>
</comment>
<dbReference type="HAMAP" id="MF_01220_B">
    <property type="entry name" value="PyrH_B"/>
    <property type="match status" value="1"/>
</dbReference>
<dbReference type="PIRSF" id="PIRSF005650">
    <property type="entry name" value="Uridylate_kin"/>
    <property type="match status" value="1"/>
</dbReference>
<evidence type="ECO:0000256" key="3">
    <source>
        <dbReference type="ARBA" id="ARBA00007614"/>
    </source>
</evidence>
<dbReference type="InterPro" id="IPR015963">
    <property type="entry name" value="Uridylate_kinase_bac"/>
</dbReference>
<comment type="caution">
    <text evidence="13">The sequence shown here is derived from an EMBL/GenBank/DDBJ whole genome shotgun (WGS) entry which is preliminary data.</text>
</comment>
<comment type="caution">
    <text evidence="11">Lacks conserved residue(s) required for the propagation of feature annotation.</text>
</comment>
<feature type="binding site" evidence="11">
    <location>
        <begin position="17"/>
        <end position="20"/>
    </location>
    <ligand>
        <name>ATP</name>
        <dbReference type="ChEBI" id="CHEBI:30616"/>
    </ligand>
</feature>
<reference evidence="14" key="1">
    <citation type="submission" date="2014-06" db="EMBL/GenBank/DDBJ databases">
        <authorList>
            <person name="Winans N.J."/>
            <person name="Newell P.D."/>
            <person name="Douglas A.E."/>
        </authorList>
    </citation>
    <scope>NUCLEOTIDE SEQUENCE [LARGE SCALE GENOMIC DNA]</scope>
</reference>
<dbReference type="PANTHER" id="PTHR42833">
    <property type="entry name" value="URIDYLATE KINASE"/>
    <property type="match status" value="1"/>
</dbReference>
<feature type="binding site" evidence="11">
    <location>
        <position position="79"/>
    </location>
    <ligand>
        <name>UMP</name>
        <dbReference type="ChEBI" id="CHEBI:57865"/>
    </ligand>
</feature>
<feature type="binding site" evidence="11">
    <location>
        <position position="64"/>
    </location>
    <ligand>
        <name>ATP</name>
        <dbReference type="ChEBI" id="CHEBI:30616"/>
    </ligand>
</feature>
<keyword evidence="8 11" id="KW-0067">ATP-binding</keyword>
<evidence type="ECO:0000256" key="9">
    <source>
        <dbReference type="ARBA" id="ARBA00022975"/>
    </source>
</evidence>
<keyword evidence="7 11" id="KW-0418">Kinase</keyword>
<evidence type="ECO:0000256" key="5">
    <source>
        <dbReference type="ARBA" id="ARBA00022679"/>
    </source>
</evidence>
<keyword evidence="14" id="KW-1185">Reference proteome</keyword>
<feature type="binding site" evidence="11">
    <location>
        <begin position="140"/>
        <end position="147"/>
    </location>
    <ligand>
        <name>UMP</name>
        <dbReference type="ChEBI" id="CHEBI:57865"/>
    </ligand>
</feature>
<dbReference type="Proteomes" id="UP000194931">
    <property type="component" value="Unassembled WGS sequence"/>
</dbReference>
<dbReference type="GO" id="GO:0005524">
    <property type="term" value="F:ATP binding"/>
    <property type="evidence" value="ECO:0007669"/>
    <property type="project" value="UniProtKB-KW"/>
</dbReference>
<dbReference type="STRING" id="1236501.GCA_000613865_02494"/>
<dbReference type="GO" id="GO:0005829">
    <property type="term" value="C:cytosol"/>
    <property type="evidence" value="ECO:0007669"/>
    <property type="project" value="TreeGrafter"/>
</dbReference>
<organism evidence="13 14">
    <name type="scientific">Acetobacter okinawensis</name>
    <dbReference type="NCBI Taxonomy" id="1076594"/>
    <lineage>
        <taxon>Bacteria</taxon>
        <taxon>Pseudomonadati</taxon>
        <taxon>Pseudomonadota</taxon>
        <taxon>Alphaproteobacteria</taxon>
        <taxon>Acetobacterales</taxon>
        <taxon>Acetobacteraceae</taxon>
        <taxon>Acetobacter</taxon>
    </lineage>
</organism>
<evidence type="ECO:0000256" key="10">
    <source>
        <dbReference type="ARBA" id="ARBA00047767"/>
    </source>
</evidence>
<dbReference type="GO" id="GO:0033862">
    <property type="term" value="F:UMP kinase activity"/>
    <property type="evidence" value="ECO:0007669"/>
    <property type="project" value="UniProtKB-EC"/>
</dbReference>
<evidence type="ECO:0000256" key="11">
    <source>
        <dbReference type="HAMAP-Rule" id="MF_01220"/>
    </source>
</evidence>
<evidence type="ECO:0000256" key="1">
    <source>
        <dbReference type="ARBA" id="ARBA00004496"/>
    </source>
</evidence>
<name>A0A252BXF5_9PROT</name>
<keyword evidence="5 11" id="KW-0808">Transferase</keyword>
<accession>A0A252BXF5</accession>
<feature type="binding site" evidence="11">
    <location>
        <position position="167"/>
    </location>
    <ligand>
        <name>ATP</name>
        <dbReference type="ChEBI" id="CHEBI:30616"/>
    </ligand>
</feature>
<dbReference type="EC" id="2.7.4.22" evidence="11"/>